<dbReference type="KEGG" id="psoj:PHYSODRAFT_302829"/>
<organism evidence="1 2">
    <name type="scientific">Phytophthora sojae (strain P6497)</name>
    <name type="common">Soybean stem and root rot agent</name>
    <name type="synonym">Phytophthora megasperma f. sp. glycines</name>
    <dbReference type="NCBI Taxonomy" id="1094619"/>
    <lineage>
        <taxon>Eukaryota</taxon>
        <taxon>Sar</taxon>
        <taxon>Stramenopiles</taxon>
        <taxon>Oomycota</taxon>
        <taxon>Peronosporomycetes</taxon>
        <taxon>Peronosporales</taxon>
        <taxon>Peronosporaceae</taxon>
        <taxon>Phytophthora</taxon>
    </lineage>
</organism>
<dbReference type="InParanoid" id="G4ZSY5"/>
<sequence>MPAGSWGTLFGCPKDPHGYSQEFRAAMLKLKSMGLGDTGSWHNMCVAVDWGANNEVTPIYGTQGVHKQKKMKSPPVADPLSCQVGRLFNFQAPPVIQMSALQDWSVVVDTWRQSTITASFDQVVPGVLPPAGVGFDICPWLVENPAFVSMALLEGPAFAKPAFTDITSALAQAELTSPDVELQNNSCEDAKEWDDICCMDRFLTALVCGFSLCELAIGDLVLTPVERRGKIRALKLTPYWDSNELFARAMSAVAQATSTRKLAISIEGGLGEAAELSVWEWLAYSLWSSCSETSVEEFDSAVDAVMRNGYPYQVDGHSPAASVYGYIDVQPGTALIPTARGDATLDFSREWRCRALFDPLATGSYADVVIPGYGVRKIDLSVGVNTFVADT</sequence>
<dbReference type="RefSeq" id="XP_009530499.1">
    <property type="nucleotide sequence ID" value="XM_009532204.1"/>
</dbReference>
<proteinExistence type="predicted"/>
<evidence type="ECO:0000313" key="2">
    <source>
        <dbReference type="Proteomes" id="UP000002640"/>
    </source>
</evidence>
<gene>
    <name evidence="1" type="ORF">PHYSODRAFT_302829</name>
</gene>
<dbReference type="Proteomes" id="UP000002640">
    <property type="component" value="Unassembled WGS sequence"/>
</dbReference>
<name>G4ZSY5_PHYSP</name>
<accession>G4ZSY5</accession>
<dbReference type="EMBL" id="JH159156">
    <property type="protein sequence ID" value="EGZ13070.1"/>
    <property type="molecule type" value="Genomic_DNA"/>
</dbReference>
<protein>
    <submittedName>
        <fullName evidence="1">Uncharacterized protein</fullName>
    </submittedName>
</protein>
<dbReference type="GeneID" id="20642180"/>
<reference evidence="1 2" key="1">
    <citation type="journal article" date="2006" name="Science">
        <title>Phytophthora genome sequences uncover evolutionary origins and mechanisms of pathogenesis.</title>
        <authorList>
            <person name="Tyler B.M."/>
            <person name="Tripathy S."/>
            <person name="Zhang X."/>
            <person name="Dehal P."/>
            <person name="Jiang R.H."/>
            <person name="Aerts A."/>
            <person name="Arredondo F.D."/>
            <person name="Baxter L."/>
            <person name="Bensasson D."/>
            <person name="Beynon J.L."/>
            <person name="Chapman J."/>
            <person name="Damasceno C.M."/>
            <person name="Dorrance A.E."/>
            <person name="Dou D."/>
            <person name="Dickerman A.W."/>
            <person name="Dubchak I.L."/>
            <person name="Garbelotto M."/>
            <person name="Gijzen M."/>
            <person name="Gordon S.G."/>
            <person name="Govers F."/>
            <person name="Grunwald N.J."/>
            <person name="Huang W."/>
            <person name="Ivors K.L."/>
            <person name="Jones R.W."/>
            <person name="Kamoun S."/>
            <person name="Krampis K."/>
            <person name="Lamour K.H."/>
            <person name="Lee M.K."/>
            <person name="McDonald W.H."/>
            <person name="Medina M."/>
            <person name="Meijer H.J."/>
            <person name="Nordberg E.K."/>
            <person name="Maclean D.J."/>
            <person name="Ospina-Giraldo M.D."/>
            <person name="Morris P.F."/>
            <person name="Phuntumart V."/>
            <person name="Putnam N.H."/>
            <person name="Rash S."/>
            <person name="Rose J.K."/>
            <person name="Sakihama Y."/>
            <person name="Salamov A.A."/>
            <person name="Savidor A."/>
            <person name="Scheuring C.F."/>
            <person name="Smith B.M."/>
            <person name="Sobral B.W."/>
            <person name="Terry A."/>
            <person name="Torto-Alalibo T.A."/>
            <person name="Win J."/>
            <person name="Xu Z."/>
            <person name="Zhang H."/>
            <person name="Grigoriev I.V."/>
            <person name="Rokhsar D.S."/>
            <person name="Boore J.L."/>
        </authorList>
    </citation>
    <scope>NUCLEOTIDE SEQUENCE [LARGE SCALE GENOMIC DNA]</scope>
    <source>
        <strain evidence="1 2">P6497</strain>
    </source>
</reference>
<dbReference type="AlphaFoldDB" id="G4ZSY5"/>
<evidence type="ECO:0000313" key="1">
    <source>
        <dbReference type="EMBL" id="EGZ13070.1"/>
    </source>
</evidence>
<keyword evidence="2" id="KW-1185">Reference proteome</keyword>